<name>A0ABS0A9W7_9FLAO</name>
<dbReference type="EMBL" id="JADKYU010001015">
    <property type="protein sequence ID" value="MBF4986194.1"/>
    <property type="molecule type" value="Genomic_DNA"/>
</dbReference>
<evidence type="ECO:0000313" key="1">
    <source>
        <dbReference type="EMBL" id="MBF4986194.1"/>
    </source>
</evidence>
<keyword evidence="1" id="KW-0223">Dioxygenase</keyword>
<keyword evidence="1" id="KW-0560">Oxidoreductase</keyword>
<sequence>MMLNYIKLFLSDLFHKGNYSSKEIIKDLRTKGYHYIPNFLSEEEIIIVTKDFESLYQDENLVKSESNGCDLRIYGADERANFKISKLDEFSIPLFKSFSFFRKAYHFILLGWLKKGKGNLGSGGGWHRDSPISHQFKTILYLTDVDETNGPFQFIKGSQNWKNNLKVCKYLNLPLSNRRFKNEDIDSLISQNVIPPPTTFTSKKGGLIIADTRGLHRGKPLENGERKAITRYHFTSDIGDKFYK</sequence>
<dbReference type="Gene3D" id="2.60.120.620">
    <property type="entry name" value="q2cbj1_9rhob like domain"/>
    <property type="match status" value="1"/>
</dbReference>
<evidence type="ECO:0000313" key="2">
    <source>
        <dbReference type="Proteomes" id="UP001194729"/>
    </source>
</evidence>
<dbReference type="SUPFAM" id="SSF51197">
    <property type="entry name" value="Clavaminate synthase-like"/>
    <property type="match status" value="1"/>
</dbReference>
<proteinExistence type="predicted"/>
<dbReference type="Proteomes" id="UP001194729">
    <property type="component" value="Unassembled WGS sequence"/>
</dbReference>
<comment type="caution">
    <text evidence="1">The sequence shown here is derived from an EMBL/GenBank/DDBJ whole genome shotgun (WGS) entry which is preliminary data.</text>
</comment>
<protein>
    <submittedName>
        <fullName evidence="1">Phytanoyl-CoA dioxygenase family protein</fullName>
    </submittedName>
</protein>
<dbReference type="GO" id="GO:0051213">
    <property type="term" value="F:dioxygenase activity"/>
    <property type="evidence" value="ECO:0007669"/>
    <property type="project" value="UniProtKB-KW"/>
</dbReference>
<dbReference type="Pfam" id="PF05721">
    <property type="entry name" value="PhyH"/>
    <property type="match status" value="1"/>
</dbReference>
<keyword evidence="2" id="KW-1185">Reference proteome</keyword>
<gene>
    <name evidence="1" type="ORF">FNJ87_18360</name>
</gene>
<dbReference type="InterPro" id="IPR008775">
    <property type="entry name" value="Phytyl_CoA_dOase-like"/>
</dbReference>
<reference evidence="1 2" key="1">
    <citation type="submission" date="2020-11" db="EMBL/GenBank/DDBJ databases">
        <title>P. mediterranea TC4 genome.</title>
        <authorList>
            <person name="Molmeret M."/>
        </authorList>
    </citation>
    <scope>NUCLEOTIDE SEQUENCE [LARGE SCALE GENOMIC DNA]</scope>
    <source>
        <strain evidence="1 2">TC4</strain>
    </source>
</reference>
<organism evidence="1 2">
    <name type="scientific">Nonlabens mediterrranea</name>
    <dbReference type="NCBI Taxonomy" id="1419947"/>
    <lineage>
        <taxon>Bacteria</taxon>
        <taxon>Pseudomonadati</taxon>
        <taxon>Bacteroidota</taxon>
        <taxon>Flavobacteriia</taxon>
        <taxon>Flavobacteriales</taxon>
        <taxon>Flavobacteriaceae</taxon>
        <taxon>Nonlabens</taxon>
    </lineage>
</organism>
<accession>A0ABS0A9W7</accession>